<evidence type="ECO:0000256" key="2">
    <source>
        <dbReference type="ARBA" id="ARBA00022730"/>
    </source>
</evidence>
<feature type="binding site" evidence="7">
    <location>
        <position position="16"/>
    </location>
    <ligand>
        <name>Zn(2+)</name>
        <dbReference type="ChEBI" id="CHEBI:29105"/>
    </ligand>
</feature>
<dbReference type="InterPro" id="IPR042105">
    <property type="entry name" value="Ribosomal_bL31_sf"/>
</dbReference>
<dbReference type="PANTHER" id="PTHR33280:SF1">
    <property type="entry name" value="LARGE RIBOSOMAL SUBUNIT PROTEIN BL31C"/>
    <property type="match status" value="1"/>
</dbReference>
<comment type="similarity">
    <text evidence="1 7">Belongs to the bacterial ribosomal protein bL31 family. Type A subfamily.</text>
</comment>
<evidence type="ECO:0000256" key="6">
    <source>
        <dbReference type="ARBA" id="ARBA00035687"/>
    </source>
</evidence>
<evidence type="ECO:0000256" key="7">
    <source>
        <dbReference type="HAMAP-Rule" id="MF_00501"/>
    </source>
</evidence>
<proteinExistence type="inferred from homology"/>
<evidence type="ECO:0000256" key="5">
    <source>
        <dbReference type="ARBA" id="ARBA00023274"/>
    </source>
</evidence>
<dbReference type="SUPFAM" id="SSF143800">
    <property type="entry name" value="L28p-like"/>
    <property type="match status" value="1"/>
</dbReference>
<feature type="binding site" evidence="7">
    <location>
        <position position="18"/>
    </location>
    <ligand>
        <name>Zn(2+)</name>
        <dbReference type="ChEBI" id="CHEBI:29105"/>
    </ligand>
</feature>
<dbReference type="Proteomes" id="UP001500221">
    <property type="component" value="Unassembled WGS sequence"/>
</dbReference>
<comment type="caution">
    <text evidence="8">The sequence shown here is derived from an EMBL/GenBank/DDBJ whole genome shotgun (WGS) entry which is preliminary data.</text>
</comment>
<keyword evidence="9" id="KW-1185">Reference proteome</keyword>
<keyword evidence="7" id="KW-0479">Metal-binding</keyword>
<keyword evidence="3 7" id="KW-0694">RNA-binding</keyword>
<gene>
    <name evidence="7 8" type="primary">rpmE</name>
    <name evidence="8" type="ORF">GCM10023340_23500</name>
</gene>
<comment type="subunit">
    <text evidence="7">Part of the 50S ribosomal subunit.</text>
</comment>
<dbReference type="PANTHER" id="PTHR33280">
    <property type="entry name" value="50S RIBOSOMAL PROTEIN L31, CHLOROPLASTIC"/>
    <property type="match status" value="1"/>
</dbReference>
<dbReference type="PROSITE" id="PS01143">
    <property type="entry name" value="RIBOSOMAL_L31"/>
    <property type="match status" value="1"/>
</dbReference>
<dbReference type="EMBL" id="BAABKG010000003">
    <property type="protein sequence ID" value="GAA5148941.1"/>
    <property type="molecule type" value="Genomic_DNA"/>
</dbReference>
<evidence type="ECO:0000256" key="4">
    <source>
        <dbReference type="ARBA" id="ARBA00022980"/>
    </source>
</evidence>
<dbReference type="NCBIfam" id="TIGR00105">
    <property type="entry name" value="L31"/>
    <property type="match status" value="1"/>
</dbReference>
<dbReference type="PRINTS" id="PR01249">
    <property type="entry name" value="RIBOSOMALL31"/>
</dbReference>
<dbReference type="Gene3D" id="4.10.830.30">
    <property type="entry name" value="Ribosomal protein L31"/>
    <property type="match status" value="1"/>
</dbReference>
<feature type="binding site" evidence="7">
    <location>
        <position position="41"/>
    </location>
    <ligand>
        <name>Zn(2+)</name>
        <dbReference type="ChEBI" id="CHEBI:29105"/>
    </ligand>
</feature>
<reference evidence="9" key="1">
    <citation type="journal article" date="2019" name="Int. J. Syst. Evol. Microbiol.">
        <title>The Global Catalogue of Microorganisms (GCM) 10K type strain sequencing project: providing services to taxonomists for standard genome sequencing and annotation.</title>
        <authorList>
            <consortium name="The Broad Institute Genomics Platform"/>
            <consortium name="The Broad Institute Genome Sequencing Center for Infectious Disease"/>
            <person name="Wu L."/>
            <person name="Ma J."/>
        </authorList>
    </citation>
    <scope>NUCLEOTIDE SEQUENCE [LARGE SCALE GENOMIC DNA]</scope>
    <source>
        <strain evidence="9">JCM 18459</strain>
    </source>
</reference>
<name>A0ABP9PMK7_9ACTN</name>
<feature type="binding site" evidence="7">
    <location>
        <position position="38"/>
    </location>
    <ligand>
        <name>Zn(2+)</name>
        <dbReference type="ChEBI" id="CHEBI:29105"/>
    </ligand>
</feature>
<dbReference type="GO" id="GO:0005840">
    <property type="term" value="C:ribosome"/>
    <property type="evidence" value="ECO:0007669"/>
    <property type="project" value="UniProtKB-KW"/>
</dbReference>
<evidence type="ECO:0000256" key="3">
    <source>
        <dbReference type="ARBA" id="ARBA00022884"/>
    </source>
</evidence>
<keyword evidence="5 7" id="KW-0687">Ribonucleoprotein</keyword>
<protein>
    <recommendedName>
        <fullName evidence="6 7">Large ribosomal subunit protein bL31</fullName>
    </recommendedName>
</protein>
<dbReference type="InterPro" id="IPR002150">
    <property type="entry name" value="Ribosomal_bL31"/>
</dbReference>
<comment type="function">
    <text evidence="7">Binds the 23S rRNA.</text>
</comment>
<organism evidence="8 9">
    <name type="scientific">Nocardioides marinquilinus</name>
    <dbReference type="NCBI Taxonomy" id="1210400"/>
    <lineage>
        <taxon>Bacteria</taxon>
        <taxon>Bacillati</taxon>
        <taxon>Actinomycetota</taxon>
        <taxon>Actinomycetes</taxon>
        <taxon>Propionibacteriales</taxon>
        <taxon>Nocardioidaceae</taxon>
        <taxon>Nocardioides</taxon>
    </lineage>
</organism>
<keyword evidence="7" id="KW-0862">Zinc</keyword>
<sequence length="84" mass="9234">MKKDTHPDYVVTQVTCTCGASFTTRSTATSGTIRADVCSQCHPFYTGKQKILDTGGRVARFEARYKKLQEQKAADKAEKAADSK</sequence>
<dbReference type="NCBIfam" id="NF001809">
    <property type="entry name" value="PRK00528.1"/>
    <property type="match status" value="1"/>
</dbReference>
<accession>A0ABP9PMK7</accession>
<dbReference type="Pfam" id="PF01197">
    <property type="entry name" value="Ribosomal_L31"/>
    <property type="match status" value="1"/>
</dbReference>
<dbReference type="InterPro" id="IPR034704">
    <property type="entry name" value="Ribosomal_bL28/bL31-like_sf"/>
</dbReference>
<comment type="cofactor">
    <cofactor evidence="7">
        <name>Zn(2+)</name>
        <dbReference type="ChEBI" id="CHEBI:29105"/>
    </cofactor>
    <text evidence="7">Binds 1 zinc ion per subunit.</text>
</comment>
<dbReference type="InterPro" id="IPR027491">
    <property type="entry name" value="Ribosomal_bL31_A"/>
</dbReference>
<dbReference type="RefSeq" id="WP_345458543.1">
    <property type="nucleotide sequence ID" value="NZ_BAABKG010000003.1"/>
</dbReference>
<keyword evidence="2 7" id="KW-0699">rRNA-binding</keyword>
<dbReference type="NCBIfam" id="NF000612">
    <property type="entry name" value="PRK00019.1"/>
    <property type="match status" value="1"/>
</dbReference>
<evidence type="ECO:0000256" key="1">
    <source>
        <dbReference type="ARBA" id="ARBA00009296"/>
    </source>
</evidence>
<dbReference type="HAMAP" id="MF_00501">
    <property type="entry name" value="Ribosomal_bL31_1"/>
    <property type="match status" value="1"/>
</dbReference>
<evidence type="ECO:0000313" key="8">
    <source>
        <dbReference type="EMBL" id="GAA5148941.1"/>
    </source>
</evidence>
<keyword evidence="4 7" id="KW-0689">Ribosomal protein</keyword>
<evidence type="ECO:0000313" key="9">
    <source>
        <dbReference type="Proteomes" id="UP001500221"/>
    </source>
</evidence>